<dbReference type="Pfam" id="PF00646">
    <property type="entry name" value="F-box"/>
    <property type="match status" value="1"/>
</dbReference>
<evidence type="ECO:0000313" key="4">
    <source>
        <dbReference type="Proteomes" id="UP000767238"/>
    </source>
</evidence>
<evidence type="ECO:0000313" key="3">
    <source>
        <dbReference type="EMBL" id="KAH0236025.1"/>
    </source>
</evidence>
<dbReference type="EMBL" id="JAHFYH010000002">
    <property type="protein sequence ID" value="KAH0236025.1"/>
    <property type="molecule type" value="Genomic_DNA"/>
</dbReference>
<dbReference type="InterPro" id="IPR001810">
    <property type="entry name" value="F-box_dom"/>
</dbReference>
<dbReference type="AlphaFoldDB" id="A0A9P8KC42"/>
<reference evidence="3" key="2">
    <citation type="submission" date="2021-08" db="EMBL/GenBank/DDBJ databases">
        <authorList>
            <person name="Gostincar C."/>
            <person name="Sun X."/>
            <person name="Song Z."/>
            <person name="Gunde-Cimerman N."/>
        </authorList>
    </citation>
    <scope>NUCLEOTIDE SEQUENCE</scope>
    <source>
        <strain evidence="3">EXF-8016</strain>
    </source>
</reference>
<feature type="non-terminal residue" evidence="3">
    <location>
        <position position="513"/>
    </location>
</feature>
<feature type="coiled-coil region" evidence="1">
    <location>
        <begin position="468"/>
        <end position="509"/>
    </location>
</feature>
<dbReference type="PROSITE" id="PS50181">
    <property type="entry name" value="FBOX"/>
    <property type="match status" value="1"/>
</dbReference>
<reference evidence="3" key="1">
    <citation type="journal article" date="2021" name="J Fungi (Basel)">
        <title>Virulence traits and population genomics of the black yeast Aureobasidium melanogenum.</title>
        <authorList>
            <person name="Cernosa A."/>
            <person name="Sun X."/>
            <person name="Gostincar C."/>
            <person name="Fang C."/>
            <person name="Gunde-Cimerman N."/>
            <person name="Song Z."/>
        </authorList>
    </citation>
    <scope>NUCLEOTIDE SEQUENCE</scope>
    <source>
        <strain evidence="3">EXF-8016</strain>
    </source>
</reference>
<gene>
    <name evidence="3" type="ORF">KCV03_g644</name>
</gene>
<proteinExistence type="predicted"/>
<comment type="caution">
    <text evidence="3">The sequence shown here is derived from an EMBL/GenBank/DDBJ whole genome shotgun (WGS) entry which is preliminary data.</text>
</comment>
<accession>A0A9P8KC42</accession>
<protein>
    <recommendedName>
        <fullName evidence="2">F-box domain-containing protein</fullName>
    </recommendedName>
</protein>
<evidence type="ECO:0000259" key="2">
    <source>
        <dbReference type="PROSITE" id="PS50181"/>
    </source>
</evidence>
<keyword evidence="1" id="KW-0175">Coiled coil</keyword>
<evidence type="ECO:0000256" key="1">
    <source>
        <dbReference type="SAM" id="Coils"/>
    </source>
</evidence>
<name>A0A9P8KC42_AURME</name>
<dbReference type="OrthoDB" id="5279008at2759"/>
<dbReference type="SMART" id="SM00256">
    <property type="entry name" value="FBOX"/>
    <property type="match status" value="1"/>
</dbReference>
<feature type="domain" description="F-box" evidence="2">
    <location>
        <begin position="30"/>
        <end position="76"/>
    </location>
</feature>
<sequence>MSTKTSTLTSSRDVPPTVPIRRVAPHRRYAKKFLTLPDELLTKISDAVAPEDLPNFRLTCKTLANISAKHFGEKRLAHRRFILTKYSLKGLVEMTAHPVFGSCVKSVLFGTNHLTDQLVDLMDALDSHKITDPTKAMRVLQIYRERCAKWFEFSKSQELSRMLQTALSNLSSQGTNVSLGIFNDARESRRGKIVLRGYGSTHDYGGLPFTRFMTLNQTTLRIIRRACRVTNFRPELFELDLRGQETHDGMTHALTELLLTNGELRSNFDVCIREGDMDIRILKSQNCLELKQRPVRNQMLSIPEYVRFCLYSLGQPMLVALISASFTQLHMESCSMWSGQFVGLLKALDETLKVVKLVDVALWGDQCNLRNMEPVLHCLRHELQLTTLVLDDVRAMNKDYSGDSGILLAKGRFWHGQQQICEGLDVLAGFDGYGWDDMDLNDSFERGSDNESDLQSMDYSQYDDDMTYEEFLEYKAREEERIEDQRREYKEYKVTRARAEEAMARVEAREFNS</sequence>
<dbReference type="Proteomes" id="UP000767238">
    <property type="component" value="Unassembled WGS sequence"/>
</dbReference>
<organism evidence="3 4">
    <name type="scientific">Aureobasidium melanogenum</name>
    <name type="common">Aureobasidium pullulans var. melanogenum</name>
    <dbReference type="NCBI Taxonomy" id="46634"/>
    <lineage>
        <taxon>Eukaryota</taxon>
        <taxon>Fungi</taxon>
        <taxon>Dikarya</taxon>
        <taxon>Ascomycota</taxon>
        <taxon>Pezizomycotina</taxon>
        <taxon>Dothideomycetes</taxon>
        <taxon>Dothideomycetidae</taxon>
        <taxon>Dothideales</taxon>
        <taxon>Saccotheciaceae</taxon>
        <taxon>Aureobasidium</taxon>
    </lineage>
</organism>